<dbReference type="Gene3D" id="3.30.1490.20">
    <property type="entry name" value="ATP-grasp fold, A domain"/>
    <property type="match status" value="1"/>
</dbReference>
<keyword evidence="6" id="KW-0547">Nucleotide-binding</keyword>
<dbReference type="GO" id="GO:0005524">
    <property type="term" value="F:ATP binding"/>
    <property type="evidence" value="ECO:0007669"/>
    <property type="project" value="UniProtKB-KW"/>
</dbReference>
<dbReference type="EMBL" id="BDRX01000002">
    <property type="protein sequence ID" value="GBF87649.1"/>
    <property type="molecule type" value="Genomic_DNA"/>
</dbReference>
<dbReference type="SUPFAM" id="SSF56059">
    <property type="entry name" value="Glutathione synthetase ATP-binding domain-like"/>
    <property type="match status" value="1"/>
</dbReference>
<dbReference type="STRING" id="307507.A0A2V0NKU5"/>
<keyword evidence="8" id="KW-0067">ATP-binding</keyword>
<comment type="similarity">
    <text evidence="2">Belongs to the PEP-utilizing enzyme family.</text>
</comment>
<evidence type="ECO:0000256" key="8">
    <source>
        <dbReference type="ARBA" id="ARBA00022840"/>
    </source>
</evidence>
<dbReference type="OrthoDB" id="6123450at2759"/>
<gene>
    <name evidence="16" type="ORF">Rsub_00360</name>
</gene>
<feature type="domain" description="Alpha-glucan water dikinase-like N-terminal Ig-like" evidence="14">
    <location>
        <begin position="62"/>
        <end position="184"/>
    </location>
</feature>
<keyword evidence="7" id="KW-0418">Kinase</keyword>
<protein>
    <submittedName>
        <fullName evidence="16">Uncharacterized protein</fullName>
    </submittedName>
</protein>
<evidence type="ECO:0000256" key="3">
    <source>
        <dbReference type="ARBA" id="ARBA00011738"/>
    </source>
</evidence>
<evidence type="ECO:0000313" key="16">
    <source>
        <dbReference type="EMBL" id="GBF87649.1"/>
    </source>
</evidence>
<keyword evidence="10" id="KW-0119">Carbohydrate metabolism</keyword>
<evidence type="ECO:0000259" key="13">
    <source>
        <dbReference type="Pfam" id="PF22973"/>
    </source>
</evidence>
<name>A0A2V0NKU5_9CHLO</name>
<reference evidence="16 17" key="1">
    <citation type="journal article" date="2018" name="Sci. Rep.">
        <title>Raphidocelis subcapitata (=Pseudokirchneriella subcapitata) provides an insight into genome evolution and environmental adaptations in the Sphaeropleales.</title>
        <authorList>
            <person name="Suzuki S."/>
            <person name="Yamaguchi H."/>
            <person name="Nakajima N."/>
            <person name="Kawachi M."/>
        </authorList>
    </citation>
    <scope>NUCLEOTIDE SEQUENCE [LARGE SCALE GENOMIC DNA]</scope>
    <source>
        <strain evidence="16 17">NIES-35</strain>
    </source>
</reference>
<feature type="region of interest" description="Disordered" evidence="11">
    <location>
        <begin position="1244"/>
        <end position="1277"/>
    </location>
</feature>
<comment type="subunit">
    <text evidence="3">Homodimer.</text>
</comment>
<feature type="region of interest" description="Disordered" evidence="11">
    <location>
        <begin position="346"/>
        <end position="395"/>
    </location>
</feature>
<comment type="caution">
    <text evidence="16">The sequence shown here is derived from an EMBL/GenBank/DDBJ whole genome shotgun (WGS) entry which is preliminary data.</text>
</comment>
<evidence type="ECO:0000259" key="15">
    <source>
        <dbReference type="Pfam" id="PF23229"/>
    </source>
</evidence>
<feature type="domain" description="Pyruvate phosphate dikinase AMP/ATP-binding" evidence="12">
    <location>
        <begin position="1320"/>
        <end position="1522"/>
    </location>
</feature>
<dbReference type="GO" id="GO:0016301">
    <property type="term" value="F:kinase activity"/>
    <property type="evidence" value="ECO:0007669"/>
    <property type="project" value="UniProtKB-KW"/>
</dbReference>
<feature type="compositionally biased region" description="Low complexity" evidence="11">
    <location>
        <begin position="362"/>
        <end position="378"/>
    </location>
</feature>
<dbReference type="InterPro" id="IPR002192">
    <property type="entry name" value="PPDK_AMP/ATP-bd"/>
</dbReference>
<proteinExistence type="inferred from homology"/>
<organism evidence="16 17">
    <name type="scientific">Raphidocelis subcapitata</name>
    <dbReference type="NCBI Taxonomy" id="307507"/>
    <lineage>
        <taxon>Eukaryota</taxon>
        <taxon>Viridiplantae</taxon>
        <taxon>Chlorophyta</taxon>
        <taxon>core chlorophytes</taxon>
        <taxon>Chlorophyceae</taxon>
        <taxon>CS clade</taxon>
        <taxon>Sphaeropleales</taxon>
        <taxon>Selenastraceae</taxon>
        <taxon>Raphidocelis</taxon>
    </lineage>
</organism>
<dbReference type="PANTHER" id="PTHR46999">
    <property type="entry name" value="ALPHA-GLUCAN WATER DIKINASE 1, CHLOROPLASTIC-RELATED"/>
    <property type="match status" value="1"/>
</dbReference>
<keyword evidence="9" id="KW-0460">Magnesium</keyword>
<evidence type="ECO:0000259" key="12">
    <source>
        <dbReference type="Pfam" id="PF01326"/>
    </source>
</evidence>
<dbReference type="PANTHER" id="PTHR46999:SF1">
    <property type="entry name" value="ALPHA-GLUCAN WATER DIKINASE 1, CHLOROPLASTIC"/>
    <property type="match status" value="1"/>
</dbReference>
<dbReference type="GO" id="GO:0046872">
    <property type="term" value="F:metal ion binding"/>
    <property type="evidence" value="ECO:0007669"/>
    <property type="project" value="UniProtKB-KW"/>
</dbReference>
<keyword evidence="17" id="KW-1185">Reference proteome</keyword>
<evidence type="ECO:0000256" key="9">
    <source>
        <dbReference type="ARBA" id="ARBA00022842"/>
    </source>
</evidence>
<dbReference type="Pfam" id="PF01326">
    <property type="entry name" value="PPDK_N"/>
    <property type="match status" value="1"/>
</dbReference>
<feature type="domain" description="Alpha-glucan water dikinase phosphohistidine-like" evidence="13">
    <location>
        <begin position="1026"/>
        <end position="1132"/>
    </location>
</feature>
<dbReference type="Pfam" id="PF23229">
    <property type="entry name" value="DUF7067"/>
    <property type="match status" value="1"/>
</dbReference>
<feature type="compositionally biased region" description="Gly residues" evidence="11">
    <location>
        <begin position="1255"/>
        <end position="1265"/>
    </location>
</feature>
<evidence type="ECO:0000256" key="2">
    <source>
        <dbReference type="ARBA" id="ARBA00007837"/>
    </source>
</evidence>
<feature type="domain" description="DUF7067" evidence="15">
    <location>
        <begin position="202"/>
        <end position="251"/>
    </location>
</feature>
<evidence type="ECO:0000259" key="14">
    <source>
        <dbReference type="Pfam" id="PF23166"/>
    </source>
</evidence>
<dbReference type="FunCoup" id="A0A2V0NKU5">
    <property type="interactions" value="460"/>
</dbReference>
<keyword evidence="5" id="KW-0479">Metal-binding</keyword>
<evidence type="ECO:0000256" key="4">
    <source>
        <dbReference type="ARBA" id="ARBA00022679"/>
    </source>
</evidence>
<dbReference type="InterPro" id="IPR055495">
    <property type="entry name" value="CWD_DUF7067"/>
</dbReference>
<evidence type="ECO:0000256" key="11">
    <source>
        <dbReference type="SAM" id="MobiDB-lite"/>
    </source>
</evidence>
<evidence type="ECO:0000256" key="5">
    <source>
        <dbReference type="ARBA" id="ARBA00022723"/>
    </source>
</evidence>
<dbReference type="Pfam" id="PF23166">
    <property type="entry name" value="Ig_N_CWD1"/>
    <property type="match status" value="2"/>
</dbReference>
<evidence type="ECO:0000256" key="10">
    <source>
        <dbReference type="ARBA" id="ARBA00023277"/>
    </source>
</evidence>
<dbReference type="Proteomes" id="UP000247498">
    <property type="component" value="Unassembled WGS sequence"/>
</dbReference>
<evidence type="ECO:0000256" key="1">
    <source>
        <dbReference type="ARBA" id="ARBA00001946"/>
    </source>
</evidence>
<dbReference type="InterPro" id="IPR056301">
    <property type="entry name" value="GWD-like_N_Ig"/>
</dbReference>
<dbReference type="InParanoid" id="A0A2V0NKU5"/>
<dbReference type="Gene3D" id="3.30.470.20">
    <property type="entry name" value="ATP-grasp fold, B domain"/>
    <property type="match status" value="1"/>
</dbReference>
<dbReference type="InterPro" id="IPR013815">
    <property type="entry name" value="ATP_grasp_subdomain_1"/>
</dbReference>
<keyword evidence="4" id="KW-0808">Transferase</keyword>
<comment type="cofactor">
    <cofactor evidence="1">
        <name>Mg(2+)</name>
        <dbReference type="ChEBI" id="CHEBI:18420"/>
    </cofactor>
</comment>
<dbReference type="InterPro" id="IPR054481">
    <property type="entry name" value="GWD1_pHisD"/>
</dbReference>
<evidence type="ECO:0000256" key="6">
    <source>
        <dbReference type="ARBA" id="ARBA00022741"/>
    </source>
</evidence>
<evidence type="ECO:0000256" key="7">
    <source>
        <dbReference type="ARBA" id="ARBA00022777"/>
    </source>
</evidence>
<feature type="domain" description="Alpha-glucan water dikinase-like N-terminal Ig-like" evidence="14">
    <location>
        <begin position="444"/>
        <end position="578"/>
    </location>
</feature>
<evidence type="ECO:0000313" key="17">
    <source>
        <dbReference type="Proteomes" id="UP000247498"/>
    </source>
</evidence>
<accession>A0A2V0NKU5</accession>
<dbReference type="Pfam" id="PF22973">
    <property type="entry name" value="GWD1_pHisD"/>
    <property type="match status" value="1"/>
</dbReference>
<sequence>MRVGHTLTRPGAALAAGRSSAIGVAGQRSLPRAWARRAGQVRRTPLRVAAVAAPERTAVLVAKKFVLPKNATITVEVSAEGDAQVIRAVTNLEAGRLLLHWGLEGGRDYKGGWRLPGEAARPEGTRQYKDRALQTPFKPLDGTSSAVVIKLRGDEISDVLNFVIKDDATNTWYDHHSTNFAVPLRPELDAASRDDAPDVPRELCDTWAWMKWDHGGRPQRSTAQANAEYDSAVEEMEMLLRAGRPLEELQRVARGELLYANYKIKVIDPVLGDKSRAASRAPVPSREAAQPLAPVVVPDSLVAMQAYVMWEEAGKPQGADYGAPARNLIEDKLRSGLTLAAIEQELQAPKGQQPKREEPRKAQPAAAVAPAPAPAAAAAPPPPPPPAKAEMGQSLGPAARNPLQLIKTPRTAAPSLSEDKRAKQIKPLDFLVQRAAVDGATRWRRVYQLGSRAEVLVVVKQADESAPISIAVTTDAAFDLVLHWGVTKQGSRDWQRPPKTLWPVSTVALEGGTACETKFESCDEEECDVEVQGAKVPLQRVSLSLPAEAGIGGFTFVLRSGDSTRWYRDADANFFVALPTRGKEVEKSLYEDAANDLWRIVLNAEVNSFHWTLMHRFHKAADIINEVLDGFFEVEPEQALADVYVWLRYSASRQLTWQRNYNTQPRILSAAQERLTRTISEAHARTHGEAQEWLRLMLATVGRGGDGQRIRDEILHIMHRNHIPEVKGTWMEEWHQKLHNNTTPDDVPICSAYLAFLESGGDEGRYWRVLSDAGITRQRLESFDRPIKSSPQYFADKKDALIREFRNYLGILKAVHSGADLQASAAAVGSSLPQSARGYLGYVTSHIGDSQILPFIEAAVEARAEIAPALTGNRDLLYLDLALENNVRQAAERGVGAAGFGAAALMAPLLQNLCLSLGDNEEACFCLKGWQGLPASIRTGGRPSREEALQAVAALNRIRRLLGSISDATVARVGPFATALGGAAGCDPWAVEIFAEEVVRGGPAFAVSLLISSVEPALRGAAELGAWQVISPAEVTGRVAVVPHLSEVQDNVYDDPTVLVVDTVTGEEEIPEGVVAVLTPDAPDVLSHVSVRARNMRVLFATCHDAEPLDQIRGALGQYLHFSTTAAGAVTWVSPSLMTIDSLSGAAGASPGLPQASGAPRNLRITIPKWCGRWAVGMDEFKDGVVGAKSRNIANLRGKLPDWVKLPAAVTVPFGSFEKALEERDNADIRRELEATLKALKALPKHALTPPAGTNGNGNGNGNGFTEGEQRQDGPGPLLARCRELAMQVKIPPALREQLASRMSEAGIPVPESEERWAAALTALRGVWASKYNDRAFYSLRKCGIDADDVRMAVCVMRVVPPRYAFVIHTKNPQTNDSSEIFAELVKGLGETLVSGMVPGSSIAFAARKDALDDPHVLSYASKSEAMFVRESLIFRSDSNGEDLEGYAGAGLYESITMDAPETVRVDYSDDPITADAGFRKKVMSDIARVGAAIEGALGSAQDVEGVVDPDGNVFVVQTRPQV</sequence>